<evidence type="ECO:0000313" key="7">
    <source>
        <dbReference type="EMBL" id="ORJ26234.1"/>
    </source>
</evidence>
<feature type="transmembrane region" description="Helical" evidence="5">
    <location>
        <begin position="174"/>
        <end position="195"/>
    </location>
</feature>
<dbReference type="PANTHER" id="PTHR42718:SF40">
    <property type="entry name" value="METHYLENOMYCIN A RESISTANCE PROTEIN"/>
    <property type="match status" value="1"/>
</dbReference>
<dbReference type="EMBL" id="MRWE01000008">
    <property type="protein sequence ID" value="ORJ26234.1"/>
    <property type="molecule type" value="Genomic_DNA"/>
</dbReference>
<evidence type="ECO:0000256" key="4">
    <source>
        <dbReference type="ARBA" id="ARBA00023136"/>
    </source>
</evidence>
<dbReference type="PANTHER" id="PTHR42718">
    <property type="entry name" value="MAJOR FACILITATOR SUPERFAMILY MULTIDRUG TRANSPORTER MFSC"/>
    <property type="match status" value="1"/>
</dbReference>
<proteinExistence type="predicted"/>
<dbReference type="AlphaFoldDB" id="A0A1X0WHL2"/>
<keyword evidence="4 5" id="KW-0472">Membrane</keyword>
<dbReference type="GO" id="GO:0022857">
    <property type="term" value="F:transmembrane transporter activity"/>
    <property type="evidence" value="ECO:0007669"/>
    <property type="project" value="InterPro"/>
</dbReference>
<reference evidence="7 8" key="1">
    <citation type="journal article" date="2017" name="Int. J. Syst. Evol. Microbiol.">
        <title>Rouxiella badensis sp. nov. and Rouxiella silvae sp. nov. isolated from peat bog soil in Germany and emendation of the genus description.</title>
        <authorList>
            <person name="Le Fleche-Mateos A."/>
            <person name="Kugler J.H."/>
            <person name="Hansen S.H."/>
            <person name="Syldatk C."/>
            <person name="Hausmann R."/>
            <person name="Lomprez F."/>
            <person name="Vandenbogaert M."/>
            <person name="Manuguerra J.C."/>
            <person name="Grimont P.A."/>
        </authorList>
    </citation>
    <scope>NUCLEOTIDE SEQUENCE [LARGE SCALE GENOMIC DNA]</scope>
    <source>
        <strain evidence="7 8">DSM 100043</strain>
    </source>
</reference>
<feature type="transmembrane region" description="Helical" evidence="5">
    <location>
        <begin position="207"/>
        <end position="227"/>
    </location>
</feature>
<feature type="transmembrane region" description="Helical" evidence="5">
    <location>
        <begin position="438"/>
        <end position="457"/>
    </location>
</feature>
<comment type="subcellular location">
    <subcellularLocation>
        <location evidence="1">Membrane</location>
        <topology evidence="1">Multi-pass membrane protein</topology>
    </subcellularLocation>
</comment>
<evidence type="ECO:0000259" key="6">
    <source>
        <dbReference type="PROSITE" id="PS50850"/>
    </source>
</evidence>
<dbReference type="RefSeq" id="WP_084912220.1">
    <property type="nucleotide sequence ID" value="NZ_MRWE01000008.1"/>
</dbReference>
<evidence type="ECO:0000256" key="5">
    <source>
        <dbReference type="SAM" id="Phobius"/>
    </source>
</evidence>
<dbReference type="Proteomes" id="UP000192536">
    <property type="component" value="Unassembled WGS sequence"/>
</dbReference>
<feature type="domain" description="Major facilitator superfamily (MFS) profile" evidence="6">
    <location>
        <begin position="20"/>
        <end position="458"/>
    </location>
</feature>
<name>A0A1X0WHL2_9GAMM</name>
<keyword evidence="3 5" id="KW-1133">Transmembrane helix</keyword>
<organism evidence="7 8">
    <name type="scientific">Rouxiella badensis</name>
    <dbReference type="NCBI Taxonomy" id="1646377"/>
    <lineage>
        <taxon>Bacteria</taxon>
        <taxon>Pseudomonadati</taxon>
        <taxon>Pseudomonadota</taxon>
        <taxon>Gammaproteobacteria</taxon>
        <taxon>Enterobacterales</taxon>
        <taxon>Yersiniaceae</taxon>
        <taxon>Rouxiella</taxon>
    </lineage>
</organism>
<dbReference type="Gene3D" id="1.20.1720.10">
    <property type="entry name" value="Multidrug resistance protein D"/>
    <property type="match status" value="1"/>
</dbReference>
<comment type="caution">
    <text evidence="7">The sequence shown here is derived from an EMBL/GenBank/DDBJ whole genome shotgun (WGS) entry which is preliminary data.</text>
</comment>
<feature type="transmembrane region" description="Helical" evidence="5">
    <location>
        <begin position="340"/>
        <end position="359"/>
    </location>
</feature>
<evidence type="ECO:0000256" key="1">
    <source>
        <dbReference type="ARBA" id="ARBA00004141"/>
    </source>
</evidence>
<feature type="transmembrane region" description="Helical" evidence="5">
    <location>
        <begin position="62"/>
        <end position="78"/>
    </location>
</feature>
<dbReference type="InterPro" id="IPR036259">
    <property type="entry name" value="MFS_trans_sf"/>
</dbReference>
<evidence type="ECO:0000313" key="8">
    <source>
        <dbReference type="Proteomes" id="UP000192536"/>
    </source>
</evidence>
<evidence type="ECO:0000256" key="3">
    <source>
        <dbReference type="ARBA" id="ARBA00022989"/>
    </source>
</evidence>
<feature type="transmembrane region" description="Helical" evidence="5">
    <location>
        <begin position="85"/>
        <end position="107"/>
    </location>
</feature>
<protein>
    <submittedName>
        <fullName evidence="7">MFS transporter</fullName>
    </submittedName>
</protein>
<gene>
    <name evidence="7" type="ORF">BS640_06580</name>
</gene>
<feature type="transmembrane region" description="Helical" evidence="5">
    <location>
        <begin position="274"/>
        <end position="300"/>
    </location>
</feature>
<dbReference type="InterPro" id="IPR020846">
    <property type="entry name" value="MFS_dom"/>
</dbReference>
<feature type="transmembrane region" description="Helical" evidence="5">
    <location>
        <begin position="365"/>
        <end position="391"/>
    </location>
</feature>
<dbReference type="PROSITE" id="PS50850">
    <property type="entry name" value="MFS"/>
    <property type="match status" value="1"/>
</dbReference>
<feature type="transmembrane region" description="Helical" evidence="5">
    <location>
        <begin position="412"/>
        <end position="432"/>
    </location>
</feature>
<keyword evidence="8" id="KW-1185">Reference proteome</keyword>
<dbReference type="Gene3D" id="1.20.1250.20">
    <property type="entry name" value="MFS general substrate transporter like domains"/>
    <property type="match status" value="1"/>
</dbReference>
<feature type="transmembrane region" description="Helical" evidence="5">
    <location>
        <begin position="147"/>
        <end position="168"/>
    </location>
</feature>
<dbReference type="CDD" id="cd17321">
    <property type="entry name" value="MFS_MMR_MDR_like"/>
    <property type="match status" value="1"/>
</dbReference>
<dbReference type="SUPFAM" id="SSF103473">
    <property type="entry name" value="MFS general substrate transporter"/>
    <property type="match status" value="1"/>
</dbReference>
<dbReference type="GO" id="GO:0016020">
    <property type="term" value="C:membrane"/>
    <property type="evidence" value="ECO:0007669"/>
    <property type="project" value="UniProtKB-SubCell"/>
</dbReference>
<feature type="transmembrane region" description="Helical" evidence="5">
    <location>
        <begin position="21"/>
        <end position="42"/>
    </location>
</feature>
<feature type="transmembrane region" description="Helical" evidence="5">
    <location>
        <begin position="233"/>
        <end position="253"/>
    </location>
</feature>
<evidence type="ECO:0000256" key="2">
    <source>
        <dbReference type="ARBA" id="ARBA00022692"/>
    </source>
</evidence>
<dbReference type="InterPro" id="IPR011701">
    <property type="entry name" value="MFS"/>
</dbReference>
<keyword evidence="2 5" id="KW-0812">Transmembrane</keyword>
<feature type="transmembrane region" description="Helical" evidence="5">
    <location>
        <begin position="306"/>
        <end position="328"/>
    </location>
</feature>
<feature type="transmembrane region" description="Helical" evidence="5">
    <location>
        <begin position="113"/>
        <end position="135"/>
    </location>
</feature>
<dbReference type="STRING" id="1646377.BS640_06580"/>
<dbReference type="Pfam" id="PF07690">
    <property type="entry name" value="MFS_1"/>
    <property type="match status" value="1"/>
</dbReference>
<accession>A0A1X0WHL2</accession>
<sequence>MFSQQGTKTVHKSRIPLFASAFIISLGYVVVQLDVTIVNVALPTLSHVFNADVSVLQWIPDAYVIVFAALLLAAGGLGDKYGNRTVNLAGIALFLLASVLCACSSSVESMIFARIAQGVGAALIVPSSLALLSAVCGDNPVQRTRAIGWWSAIGGIISAAGPFIGGLVLEHLSWQVIFLINVPICLAGGVLTVLFIETPTAHRGQNIDTKGILLFVIASFTMIYSMIAFGKNFALTHSELIFFALSLLALFTLTRHIQTNDRAFLPKSLFKNSIFSLSLLLAAMMNFAFYGSIFLLTLYFQDYRGFSPLMTGLALLTFTIIALANALSSSLSARLGVRRTLILGLLIATANYLILAVLTHVNADYITFVCFLFLMPIGGGIATPTLITTFLHHAPPGKTATASAAINAMRQTGAAMGIALLGLLVTGSHFPIGVGATAGFALAALVMLSAAVIAGRLA</sequence>